<evidence type="ECO:0000313" key="1">
    <source>
        <dbReference type="EMBL" id="CAI8589852.1"/>
    </source>
</evidence>
<organism evidence="1 2">
    <name type="scientific">Vicia faba</name>
    <name type="common">Broad bean</name>
    <name type="synonym">Faba vulgaris</name>
    <dbReference type="NCBI Taxonomy" id="3906"/>
    <lineage>
        <taxon>Eukaryota</taxon>
        <taxon>Viridiplantae</taxon>
        <taxon>Streptophyta</taxon>
        <taxon>Embryophyta</taxon>
        <taxon>Tracheophyta</taxon>
        <taxon>Spermatophyta</taxon>
        <taxon>Magnoliopsida</taxon>
        <taxon>eudicotyledons</taxon>
        <taxon>Gunneridae</taxon>
        <taxon>Pentapetalae</taxon>
        <taxon>rosids</taxon>
        <taxon>fabids</taxon>
        <taxon>Fabales</taxon>
        <taxon>Fabaceae</taxon>
        <taxon>Papilionoideae</taxon>
        <taxon>50 kb inversion clade</taxon>
        <taxon>NPAAA clade</taxon>
        <taxon>Hologalegina</taxon>
        <taxon>IRL clade</taxon>
        <taxon>Fabeae</taxon>
        <taxon>Vicia</taxon>
    </lineage>
</organism>
<accession>A0AAV0YWL2</accession>
<dbReference type="Proteomes" id="UP001157006">
    <property type="component" value="Chromosome 1L"/>
</dbReference>
<evidence type="ECO:0000313" key="2">
    <source>
        <dbReference type="Proteomes" id="UP001157006"/>
    </source>
</evidence>
<proteinExistence type="predicted"/>
<dbReference type="AlphaFoldDB" id="A0AAV0YWL2"/>
<protein>
    <submittedName>
        <fullName evidence="1">Uncharacterized protein</fullName>
    </submittedName>
</protein>
<gene>
    <name evidence="1" type="ORF">VFH_I413120</name>
</gene>
<reference evidence="1 2" key="1">
    <citation type="submission" date="2023-01" db="EMBL/GenBank/DDBJ databases">
        <authorList>
            <person name="Kreplak J."/>
        </authorList>
    </citation>
    <scope>NUCLEOTIDE SEQUENCE [LARGE SCALE GENOMIC DNA]</scope>
</reference>
<sequence length="130" mass="15337">MFGSGGMGGNQRDSVWWKDLLKLDWLDGVEQSVFANNILCRFLEGNNIYFWHNKWMGYQMLKEAFPELFAITAYPNFYMVDACFWEESVWKLKEVSNQRSQDDVAAHQEEDVLFLLSVFKPSKSAEDQFW</sequence>
<dbReference type="EMBL" id="OX451736">
    <property type="protein sequence ID" value="CAI8589852.1"/>
    <property type="molecule type" value="Genomic_DNA"/>
</dbReference>
<name>A0AAV0YWL2_VICFA</name>
<keyword evidence="2" id="KW-1185">Reference proteome</keyword>